<evidence type="ECO:0000313" key="3">
    <source>
        <dbReference type="Proteomes" id="UP000295479"/>
    </source>
</evidence>
<proteinExistence type="predicted"/>
<feature type="transmembrane region" description="Helical" evidence="1">
    <location>
        <begin position="270"/>
        <end position="289"/>
    </location>
</feature>
<feature type="transmembrane region" description="Helical" evidence="1">
    <location>
        <begin position="7"/>
        <end position="28"/>
    </location>
</feature>
<evidence type="ECO:0000256" key="1">
    <source>
        <dbReference type="SAM" id="Phobius"/>
    </source>
</evidence>
<keyword evidence="1" id="KW-1133">Transmembrane helix</keyword>
<dbReference type="Proteomes" id="UP000295479">
    <property type="component" value="Unassembled WGS sequence"/>
</dbReference>
<gene>
    <name evidence="2" type="ORF">E0F76_01315</name>
</gene>
<dbReference type="RefSeq" id="WP_132000533.1">
    <property type="nucleotide sequence ID" value="NZ_SMFK01000001.1"/>
</dbReference>
<keyword evidence="3" id="KW-1185">Reference proteome</keyword>
<feature type="transmembrane region" description="Helical" evidence="1">
    <location>
        <begin position="40"/>
        <end position="58"/>
    </location>
</feature>
<keyword evidence="1" id="KW-0812">Transmembrane</keyword>
<keyword evidence="1" id="KW-0472">Membrane</keyword>
<reference evidence="2 3" key="1">
    <citation type="submission" date="2019-03" db="EMBL/GenBank/DDBJ databases">
        <title>Flavobacterium AR-3-4 sp. nov. isolated from arctic soil.</title>
        <authorList>
            <person name="Chaudhary D.K."/>
        </authorList>
    </citation>
    <scope>NUCLEOTIDE SEQUENCE [LARGE SCALE GENOMIC DNA]</scope>
    <source>
        <strain evidence="2 3">AR-3-4</strain>
    </source>
</reference>
<organism evidence="2 3">
    <name type="scientific">Flavobacterium cellulosilyticum</name>
    <dbReference type="NCBI Taxonomy" id="2541731"/>
    <lineage>
        <taxon>Bacteria</taxon>
        <taxon>Pseudomonadati</taxon>
        <taxon>Bacteroidota</taxon>
        <taxon>Flavobacteriia</taxon>
        <taxon>Flavobacteriales</taxon>
        <taxon>Flavobacteriaceae</taxon>
        <taxon>Flavobacterium</taxon>
    </lineage>
</organism>
<evidence type="ECO:0000313" key="2">
    <source>
        <dbReference type="EMBL" id="TDD99393.1"/>
    </source>
</evidence>
<comment type="caution">
    <text evidence="2">The sequence shown here is derived from an EMBL/GenBank/DDBJ whole genome shotgun (WGS) entry which is preliminary data.</text>
</comment>
<accession>A0A4R5CLW5</accession>
<dbReference type="AlphaFoldDB" id="A0A4R5CLW5"/>
<sequence length="308" mass="34860">MKRLKFSLAVVINILTAITFGYYCFLGENFRTMGDKEKSIISAAVIILLLIGTSLGAKKLKQTKRNCKKCLIWEIVLLFFFTSITAYSTYSYFSHYFVVSAKESEIKRKLIGNISEVEKMYPDYKAYVETRVNIYENKLSAAILNKNGQQRELNKFGMDINGTVSLEIQKNTQLDKINNILLPQTFNNIKTIDSTYLAKAKVSINNWEPISLVDVINNIGTNTTSSLNKLVSFSKEKARGEEDYPDFIPSTPTLHNVKNYFTTIGTPSPFSIVLAIIGYVLMLLSWYVTKRDSRCTGALTTADYEVVL</sequence>
<feature type="transmembrane region" description="Helical" evidence="1">
    <location>
        <begin position="70"/>
        <end position="93"/>
    </location>
</feature>
<dbReference type="EMBL" id="SMFK01000001">
    <property type="protein sequence ID" value="TDD99393.1"/>
    <property type="molecule type" value="Genomic_DNA"/>
</dbReference>
<protein>
    <submittedName>
        <fullName evidence="2">Uncharacterized protein</fullName>
    </submittedName>
</protein>
<dbReference type="OrthoDB" id="1360212at2"/>
<name>A0A4R5CLW5_9FLAO</name>